<comment type="caution">
    <text evidence="2">The sequence shown here is derived from an EMBL/GenBank/DDBJ whole genome shotgun (WGS) entry which is preliminary data.</text>
</comment>
<protein>
    <submittedName>
        <fullName evidence="2">Uncharacterized protein</fullName>
    </submittedName>
</protein>
<dbReference type="EMBL" id="JAFDVH010000001">
    <property type="protein sequence ID" value="KAG7491203.1"/>
    <property type="molecule type" value="Genomic_DNA"/>
</dbReference>
<evidence type="ECO:0000256" key="1">
    <source>
        <dbReference type="SAM" id="MobiDB-lite"/>
    </source>
</evidence>
<gene>
    <name evidence="2" type="ORF">MATL_G00000480</name>
</gene>
<organism evidence="2 3">
    <name type="scientific">Megalops atlanticus</name>
    <name type="common">Tarpon</name>
    <name type="synonym">Clupea gigantea</name>
    <dbReference type="NCBI Taxonomy" id="7932"/>
    <lineage>
        <taxon>Eukaryota</taxon>
        <taxon>Metazoa</taxon>
        <taxon>Chordata</taxon>
        <taxon>Craniata</taxon>
        <taxon>Vertebrata</taxon>
        <taxon>Euteleostomi</taxon>
        <taxon>Actinopterygii</taxon>
        <taxon>Neopterygii</taxon>
        <taxon>Teleostei</taxon>
        <taxon>Elopiformes</taxon>
        <taxon>Megalopidae</taxon>
        <taxon>Megalops</taxon>
    </lineage>
</organism>
<proteinExistence type="predicted"/>
<reference evidence="2" key="1">
    <citation type="submission" date="2021-01" db="EMBL/GenBank/DDBJ databases">
        <authorList>
            <person name="Zahm M."/>
            <person name="Roques C."/>
            <person name="Cabau C."/>
            <person name="Klopp C."/>
            <person name="Donnadieu C."/>
            <person name="Jouanno E."/>
            <person name="Lampietro C."/>
            <person name="Louis A."/>
            <person name="Herpin A."/>
            <person name="Echchiki A."/>
            <person name="Berthelot C."/>
            <person name="Parey E."/>
            <person name="Roest-Crollius H."/>
            <person name="Braasch I."/>
            <person name="Postlethwait J."/>
            <person name="Bobe J."/>
            <person name="Montfort J."/>
            <person name="Bouchez O."/>
            <person name="Begum T."/>
            <person name="Mejri S."/>
            <person name="Adams A."/>
            <person name="Chen W.-J."/>
            <person name="Guiguen Y."/>
        </authorList>
    </citation>
    <scope>NUCLEOTIDE SEQUENCE</scope>
    <source>
        <strain evidence="2">YG-15Mar2019-1</strain>
        <tissue evidence="2">Brain</tissue>
    </source>
</reference>
<feature type="compositionally biased region" description="Basic and acidic residues" evidence="1">
    <location>
        <begin position="85"/>
        <end position="94"/>
    </location>
</feature>
<evidence type="ECO:0000313" key="3">
    <source>
        <dbReference type="Proteomes" id="UP001046870"/>
    </source>
</evidence>
<keyword evidence="3" id="KW-1185">Reference proteome</keyword>
<dbReference type="AlphaFoldDB" id="A0A9D3QEC3"/>
<sequence length="107" mass="11668">MPLWEIWPAPLCLAPRSRVLKSGSDSRLLRAWLRAAVRGFAMFPSAEADDVASPPGGLKGIRSGPAGTRAQRKPSLRATTSAPETGREHPADRHPPRRSTHLIRISE</sequence>
<accession>A0A9D3QEC3</accession>
<name>A0A9D3QEC3_MEGAT</name>
<dbReference type="Proteomes" id="UP001046870">
    <property type="component" value="Chromosome 1"/>
</dbReference>
<evidence type="ECO:0000313" key="2">
    <source>
        <dbReference type="EMBL" id="KAG7491203.1"/>
    </source>
</evidence>
<feature type="region of interest" description="Disordered" evidence="1">
    <location>
        <begin position="47"/>
        <end position="107"/>
    </location>
</feature>